<feature type="binding site" evidence="17">
    <location>
        <position position="432"/>
    </location>
    <ligand>
        <name>AMP</name>
        <dbReference type="ChEBI" id="CHEBI:456215"/>
    </ligand>
</feature>
<dbReference type="Pfam" id="PF01256">
    <property type="entry name" value="Carb_kinase"/>
    <property type="match status" value="1"/>
</dbReference>
<dbReference type="EMBL" id="CP027860">
    <property type="protein sequence ID" value="AVP97673.1"/>
    <property type="molecule type" value="Genomic_DNA"/>
</dbReference>
<evidence type="ECO:0000256" key="17">
    <source>
        <dbReference type="HAMAP-Rule" id="MF_01965"/>
    </source>
</evidence>
<evidence type="ECO:0000256" key="2">
    <source>
        <dbReference type="ARBA" id="ARBA00000909"/>
    </source>
</evidence>
<comment type="similarity">
    <text evidence="18">Belongs to the NnrE/AIBP family.</text>
</comment>
<feature type="domain" description="YjeF N-terminal" evidence="21">
    <location>
        <begin position="14"/>
        <end position="216"/>
    </location>
</feature>
<dbReference type="PROSITE" id="PS01050">
    <property type="entry name" value="YJEF_C_2"/>
    <property type="match status" value="1"/>
</dbReference>
<dbReference type="AlphaFoldDB" id="A0A2P1PS45"/>
<evidence type="ECO:0000259" key="21">
    <source>
        <dbReference type="PROSITE" id="PS51385"/>
    </source>
</evidence>
<dbReference type="PROSITE" id="PS51383">
    <property type="entry name" value="YJEF_C_3"/>
    <property type="match status" value="1"/>
</dbReference>
<dbReference type="PIRSF" id="PIRSF017184">
    <property type="entry name" value="Nnr"/>
    <property type="match status" value="1"/>
</dbReference>
<dbReference type="InterPro" id="IPR029056">
    <property type="entry name" value="Ribokinase-like"/>
</dbReference>
<feature type="domain" description="YjeF C-terminal" evidence="20">
    <location>
        <begin position="221"/>
        <end position="492"/>
    </location>
</feature>
<evidence type="ECO:0000313" key="22">
    <source>
        <dbReference type="EMBL" id="AVP97673.1"/>
    </source>
</evidence>
<accession>A0A2P1PS45</accession>
<evidence type="ECO:0000259" key="20">
    <source>
        <dbReference type="PROSITE" id="PS51383"/>
    </source>
</evidence>
<comment type="catalytic activity">
    <reaction evidence="1 18 19">
        <text>(6R)-NADHX = (6S)-NADHX</text>
        <dbReference type="Rhea" id="RHEA:32215"/>
        <dbReference type="ChEBI" id="CHEBI:64074"/>
        <dbReference type="ChEBI" id="CHEBI:64075"/>
        <dbReference type="EC" id="5.1.99.6"/>
    </reaction>
</comment>
<dbReference type="InterPro" id="IPR036652">
    <property type="entry name" value="YjeF_N_dom_sf"/>
</dbReference>
<dbReference type="GO" id="GO:0052855">
    <property type="term" value="F:ADP-dependent NAD(P)H-hydrate dehydratase activity"/>
    <property type="evidence" value="ECO:0007669"/>
    <property type="project" value="UniProtKB-UniRule"/>
</dbReference>
<organism evidence="22 23">
    <name type="scientific">Ahniella affigens</name>
    <dbReference type="NCBI Taxonomy" id="2021234"/>
    <lineage>
        <taxon>Bacteria</taxon>
        <taxon>Pseudomonadati</taxon>
        <taxon>Pseudomonadota</taxon>
        <taxon>Gammaproteobacteria</taxon>
        <taxon>Lysobacterales</taxon>
        <taxon>Rhodanobacteraceae</taxon>
        <taxon>Ahniella</taxon>
    </lineage>
</organism>
<evidence type="ECO:0000256" key="13">
    <source>
        <dbReference type="ARBA" id="ARBA00023268"/>
    </source>
</evidence>
<feature type="binding site" evidence="18">
    <location>
        <position position="63"/>
    </location>
    <ligand>
        <name>K(+)</name>
        <dbReference type="ChEBI" id="CHEBI:29103"/>
    </ligand>
</feature>
<evidence type="ECO:0000256" key="12">
    <source>
        <dbReference type="ARBA" id="ARBA00023239"/>
    </source>
</evidence>
<reference evidence="22 23" key="2">
    <citation type="submission" date="2018-03" db="EMBL/GenBank/DDBJ databases">
        <authorList>
            <person name="Keele B.F."/>
        </authorList>
    </citation>
    <scope>NUCLEOTIDE SEQUENCE [LARGE SCALE GENOMIC DNA]</scope>
    <source>
        <strain evidence="22 23">D13</strain>
    </source>
</reference>
<proteinExistence type="inferred from homology"/>
<dbReference type="InterPro" id="IPR004443">
    <property type="entry name" value="YjeF_N_dom"/>
</dbReference>
<comment type="similarity">
    <text evidence="17">Belongs to the NnrD/CARKD family.</text>
</comment>
<dbReference type="PROSITE" id="PS51385">
    <property type="entry name" value="YJEF_N"/>
    <property type="match status" value="1"/>
</dbReference>
<evidence type="ECO:0000256" key="18">
    <source>
        <dbReference type="HAMAP-Rule" id="MF_01966"/>
    </source>
</evidence>
<dbReference type="PANTHER" id="PTHR12592">
    <property type="entry name" value="ATP-DEPENDENT (S)-NAD(P)H-HYDRATE DEHYDRATASE FAMILY MEMBER"/>
    <property type="match status" value="1"/>
</dbReference>
<dbReference type="NCBIfam" id="TIGR00196">
    <property type="entry name" value="yjeF_cterm"/>
    <property type="match status" value="1"/>
</dbReference>
<dbReference type="KEGG" id="xba:C7S18_10880"/>
<name>A0A2P1PS45_9GAMM</name>
<dbReference type="Pfam" id="PF03853">
    <property type="entry name" value="YjeF_N"/>
    <property type="match status" value="1"/>
</dbReference>
<dbReference type="InterPro" id="IPR030677">
    <property type="entry name" value="Nnr"/>
</dbReference>
<feature type="binding site" evidence="18">
    <location>
        <begin position="130"/>
        <end position="136"/>
    </location>
    <ligand>
        <name>(6S)-NADPHX</name>
        <dbReference type="ChEBI" id="CHEBI:64076"/>
    </ligand>
</feature>
<keyword evidence="23" id="KW-1185">Reference proteome</keyword>
<comment type="function">
    <text evidence="14 19">Bifunctional enzyme that catalyzes the epimerization of the S- and R-forms of NAD(P)HX and the dehydration of the S-form of NAD(P)HX at the expense of ADP, which is converted to AMP. This allows the repair of both epimers of NAD(P)HX, a damaged form of NAD(P)H that is a result of enzymatic or heat-dependent hydration.</text>
</comment>
<evidence type="ECO:0000256" key="6">
    <source>
        <dbReference type="ARBA" id="ARBA00022741"/>
    </source>
</evidence>
<keyword evidence="8 17" id="KW-0521">NADP</keyword>
<keyword evidence="12 17" id="KW-0456">Lyase</keyword>
<feature type="binding site" evidence="17">
    <location>
        <position position="366"/>
    </location>
    <ligand>
        <name>(6S)-NADPHX</name>
        <dbReference type="ChEBI" id="CHEBI:64076"/>
    </ligand>
</feature>
<dbReference type="GO" id="GO:0052856">
    <property type="term" value="F:NAD(P)HX epimerase activity"/>
    <property type="evidence" value="ECO:0007669"/>
    <property type="project" value="UniProtKB-UniRule"/>
</dbReference>
<dbReference type="GO" id="GO:0046496">
    <property type="term" value="P:nicotinamide nucleotide metabolic process"/>
    <property type="evidence" value="ECO:0007669"/>
    <property type="project" value="UniProtKB-UniRule"/>
</dbReference>
<comment type="catalytic activity">
    <reaction evidence="2 18 19">
        <text>(6R)-NADPHX = (6S)-NADPHX</text>
        <dbReference type="Rhea" id="RHEA:32227"/>
        <dbReference type="ChEBI" id="CHEBI:64076"/>
        <dbReference type="ChEBI" id="CHEBI:64077"/>
        <dbReference type="EC" id="5.1.99.6"/>
    </reaction>
</comment>
<dbReference type="PANTHER" id="PTHR12592:SF0">
    <property type="entry name" value="ATP-DEPENDENT (S)-NAD(P)H-HYDRATE DEHYDRATASE"/>
    <property type="match status" value="1"/>
</dbReference>
<feature type="binding site" evidence="18">
    <location>
        <begin position="62"/>
        <end position="66"/>
    </location>
    <ligand>
        <name>(6S)-NADPHX</name>
        <dbReference type="ChEBI" id="CHEBI:64076"/>
    </ligand>
</feature>
<feature type="binding site" evidence="18">
    <location>
        <position position="159"/>
    </location>
    <ligand>
        <name>(6S)-NADPHX</name>
        <dbReference type="ChEBI" id="CHEBI:64076"/>
    </ligand>
</feature>
<dbReference type="GO" id="GO:0005524">
    <property type="term" value="F:ATP binding"/>
    <property type="evidence" value="ECO:0007669"/>
    <property type="project" value="UniProtKB-UniRule"/>
</dbReference>
<comment type="function">
    <text evidence="18">Catalyzes the epimerization of the S- and R-forms of NAD(P)HX, a damaged form of NAD(P)H that is a result of enzymatic or heat-dependent hydration. This is a prerequisite for the S-specific NAD(P)H-hydrate dehydratase to allow the repair of both epimers of NAD(P)HX.</text>
</comment>
<gene>
    <name evidence="17" type="primary">nnrD</name>
    <name evidence="18" type="synonym">nnrE</name>
    <name evidence="22" type="ORF">C7S18_10880</name>
</gene>
<dbReference type="GO" id="GO:0046872">
    <property type="term" value="F:metal ion binding"/>
    <property type="evidence" value="ECO:0007669"/>
    <property type="project" value="UniProtKB-UniRule"/>
</dbReference>
<comment type="catalytic activity">
    <reaction evidence="16 17 19">
        <text>(6S)-NADPHX + ADP = AMP + phosphate + NADPH + H(+)</text>
        <dbReference type="Rhea" id="RHEA:32235"/>
        <dbReference type="ChEBI" id="CHEBI:15378"/>
        <dbReference type="ChEBI" id="CHEBI:43474"/>
        <dbReference type="ChEBI" id="CHEBI:57783"/>
        <dbReference type="ChEBI" id="CHEBI:64076"/>
        <dbReference type="ChEBI" id="CHEBI:456215"/>
        <dbReference type="ChEBI" id="CHEBI:456216"/>
        <dbReference type="EC" id="4.2.1.136"/>
    </reaction>
</comment>
<evidence type="ECO:0000256" key="8">
    <source>
        <dbReference type="ARBA" id="ARBA00022857"/>
    </source>
</evidence>
<dbReference type="GO" id="GO:0110051">
    <property type="term" value="P:metabolite repair"/>
    <property type="evidence" value="ECO:0007669"/>
    <property type="project" value="TreeGrafter"/>
</dbReference>
<dbReference type="InterPro" id="IPR000631">
    <property type="entry name" value="CARKD"/>
</dbReference>
<dbReference type="SUPFAM" id="SSF64153">
    <property type="entry name" value="YjeF N-terminal domain-like"/>
    <property type="match status" value="1"/>
</dbReference>
<evidence type="ECO:0000256" key="14">
    <source>
        <dbReference type="ARBA" id="ARBA00025153"/>
    </source>
</evidence>
<dbReference type="HAMAP" id="MF_01965">
    <property type="entry name" value="NADHX_dehydratase"/>
    <property type="match status" value="1"/>
</dbReference>
<dbReference type="CDD" id="cd01171">
    <property type="entry name" value="YXKO-related"/>
    <property type="match status" value="1"/>
</dbReference>
<comment type="caution">
    <text evidence="18">Lacks conserved residue(s) required for the propagation of feature annotation.</text>
</comment>
<comment type="cofactor">
    <cofactor evidence="18 19">
        <name>K(+)</name>
        <dbReference type="ChEBI" id="CHEBI:29103"/>
    </cofactor>
    <text evidence="18 19">Binds 1 potassium ion per subunit.</text>
</comment>
<keyword evidence="13" id="KW-0511">Multifunctional enzyme</keyword>
<dbReference type="Gene3D" id="3.40.1190.20">
    <property type="match status" value="1"/>
</dbReference>
<evidence type="ECO:0000256" key="15">
    <source>
        <dbReference type="ARBA" id="ARBA00048238"/>
    </source>
</evidence>
<evidence type="ECO:0000256" key="16">
    <source>
        <dbReference type="ARBA" id="ARBA00049209"/>
    </source>
</evidence>
<evidence type="ECO:0000256" key="7">
    <source>
        <dbReference type="ARBA" id="ARBA00022840"/>
    </source>
</evidence>
<reference evidence="22 23" key="1">
    <citation type="submission" date="2018-03" db="EMBL/GenBank/DDBJ databases">
        <title>Ahniella affigens gen. nov., sp. nov., a gammaproteobacterium isolated from sandy soil near a stream.</title>
        <authorList>
            <person name="Ko Y."/>
            <person name="Kim J.-H."/>
        </authorList>
    </citation>
    <scope>NUCLEOTIDE SEQUENCE [LARGE SCALE GENOMIC DNA]</scope>
    <source>
        <strain evidence="22 23">D13</strain>
    </source>
</reference>
<dbReference type="Gene3D" id="3.40.50.10260">
    <property type="entry name" value="YjeF N-terminal domain"/>
    <property type="match status" value="1"/>
</dbReference>
<sequence length="492" mass="51380">MLKAVDWIYREADVRALERAHASLQGGDLYPLMAAAARAAFGCLHVHWPMARRIVVVCGSGNNGGDGFALAVLLKADGRHVRVIATAAESQASEARRARQDWLSAGGEIELFDPDLPPPDADLIVDAIFGIGLNRAPEGVSGAAIQWINASSQPVLALDLPSGAMGDTGDCPGVTVTATRTLALIVAKPGHVLGAALNYVGRLQVDDLDVVVPPSTMRALQASDLAMWQQPRPRVSHKGDYGRALILAGAPGMHGAALLSAGAALRAAPGYVCLCSTDAAVAAALIRHPEVMSTSDHALTAEWLQRASAVLIGPGIGQGELGRERFESWWQDFRTTGRPAVVDADALNVLAQSPRSLSTSVILTPHPTEAARLLGGSTDSIQRDRLAAAHQLAARFGAIIILKGAGTVLAHPDGRAAVCLDGNPGMAVAGMGDVLSGLLVGLLAQTRDAWQCACTAVLVHARTGDWLLSTRGFRNVQPSAMIDHLGAIEVLK</sequence>
<evidence type="ECO:0000256" key="5">
    <source>
        <dbReference type="ARBA" id="ARBA00022723"/>
    </source>
</evidence>
<comment type="similarity">
    <text evidence="4 19">In the C-terminal section; belongs to the NnrD/CARKD family.</text>
</comment>
<keyword evidence="9 18" id="KW-0630">Potassium</keyword>
<dbReference type="NCBIfam" id="TIGR00197">
    <property type="entry name" value="yjeF_nterm"/>
    <property type="match status" value="1"/>
</dbReference>
<evidence type="ECO:0000256" key="9">
    <source>
        <dbReference type="ARBA" id="ARBA00022958"/>
    </source>
</evidence>
<feature type="binding site" evidence="17">
    <location>
        <position position="256"/>
    </location>
    <ligand>
        <name>(6S)-NADPHX</name>
        <dbReference type="ChEBI" id="CHEBI:64076"/>
    </ligand>
</feature>
<protein>
    <recommendedName>
        <fullName evidence="19">Bifunctional NAD(P)H-hydrate repair enzyme</fullName>
    </recommendedName>
    <alternativeName>
        <fullName evidence="19">Nicotinamide nucleotide repair protein</fullName>
    </alternativeName>
    <domain>
        <recommendedName>
            <fullName evidence="19">ADP-dependent (S)-NAD(P)H-hydrate dehydratase</fullName>
            <ecNumber evidence="19">4.2.1.136</ecNumber>
        </recommendedName>
        <alternativeName>
            <fullName evidence="19">ADP-dependent NAD(P)HX dehydratase</fullName>
        </alternativeName>
    </domain>
    <domain>
        <recommendedName>
            <fullName evidence="19">NAD(P)H-hydrate epimerase</fullName>
            <ecNumber evidence="19">5.1.99.6</ecNumber>
        </recommendedName>
    </domain>
</protein>
<dbReference type="SUPFAM" id="SSF53613">
    <property type="entry name" value="Ribokinase-like"/>
    <property type="match status" value="1"/>
</dbReference>
<dbReference type="OrthoDB" id="9806925at2"/>
<dbReference type="Proteomes" id="UP000241074">
    <property type="component" value="Chromosome"/>
</dbReference>
<keyword evidence="11 18" id="KW-0413">Isomerase</keyword>
<dbReference type="RefSeq" id="WP_106891593.1">
    <property type="nucleotide sequence ID" value="NZ_CP027860.1"/>
</dbReference>
<comment type="similarity">
    <text evidence="3 19">In the N-terminal section; belongs to the NnrE/AIBP family.</text>
</comment>
<evidence type="ECO:0000256" key="3">
    <source>
        <dbReference type="ARBA" id="ARBA00006001"/>
    </source>
</evidence>
<keyword evidence="10 17" id="KW-0520">NAD</keyword>
<feature type="binding site" evidence="17">
    <location>
        <position position="433"/>
    </location>
    <ligand>
        <name>(6S)-NADPHX</name>
        <dbReference type="ChEBI" id="CHEBI:64076"/>
    </ligand>
</feature>
<evidence type="ECO:0000256" key="11">
    <source>
        <dbReference type="ARBA" id="ARBA00023235"/>
    </source>
</evidence>
<comment type="catalytic activity">
    <reaction evidence="15 17 19">
        <text>(6S)-NADHX + ADP = AMP + phosphate + NADH + H(+)</text>
        <dbReference type="Rhea" id="RHEA:32223"/>
        <dbReference type="ChEBI" id="CHEBI:15378"/>
        <dbReference type="ChEBI" id="CHEBI:43474"/>
        <dbReference type="ChEBI" id="CHEBI:57945"/>
        <dbReference type="ChEBI" id="CHEBI:64074"/>
        <dbReference type="ChEBI" id="CHEBI:456215"/>
        <dbReference type="ChEBI" id="CHEBI:456216"/>
        <dbReference type="EC" id="4.2.1.136"/>
    </reaction>
</comment>
<evidence type="ECO:0000256" key="10">
    <source>
        <dbReference type="ARBA" id="ARBA00023027"/>
    </source>
</evidence>
<comment type="cofactor">
    <cofactor evidence="17">
        <name>Mg(2+)</name>
        <dbReference type="ChEBI" id="CHEBI:18420"/>
    </cofactor>
</comment>
<feature type="binding site" evidence="18">
    <location>
        <position position="162"/>
    </location>
    <ligand>
        <name>K(+)</name>
        <dbReference type="ChEBI" id="CHEBI:29103"/>
    </ligand>
</feature>
<evidence type="ECO:0000256" key="4">
    <source>
        <dbReference type="ARBA" id="ARBA00009524"/>
    </source>
</evidence>
<feature type="binding site" evidence="17">
    <location>
        <begin position="403"/>
        <end position="407"/>
    </location>
    <ligand>
        <name>AMP</name>
        <dbReference type="ChEBI" id="CHEBI:456215"/>
    </ligand>
</feature>
<feature type="binding site" evidence="17">
    <location>
        <position position="315"/>
    </location>
    <ligand>
        <name>(6S)-NADPHX</name>
        <dbReference type="ChEBI" id="CHEBI:64076"/>
    </ligand>
</feature>
<evidence type="ECO:0000313" key="23">
    <source>
        <dbReference type="Proteomes" id="UP000241074"/>
    </source>
</evidence>
<comment type="function">
    <text evidence="17">Catalyzes the dehydration of the S-form of NAD(P)HX at the expense of ADP, which is converted to AMP. Together with NAD(P)HX epimerase, which catalyzes the epimerization of the S- and R-forms, the enzyme allows the repair of both epimers of NAD(P)HX, a damaged form of NAD(P)H that is a result of enzymatic or heat-dependent hydration.</text>
</comment>
<dbReference type="EC" id="5.1.99.6" evidence="19"/>
<comment type="subunit">
    <text evidence="17">Homotetramer.</text>
</comment>
<dbReference type="EC" id="4.2.1.136" evidence="19"/>
<feature type="binding site" evidence="18">
    <location>
        <position position="126"/>
    </location>
    <ligand>
        <name>K(+)</name>
        <dbReference type="ChEBI" id="CHEBI:29103"/>
    </ligand>
</feature>
<dbReference type="InterPro" id="IPR017953">
    <property type="entry name" value="Carbohydrate_kinase_pred_CS"/>
</dbReference>
<keyword evidence="5 18" id="KW-0479">Metal-binding</keyword>
<dbReference type="HAMAP" id="MF_01966">
    <property type="entry name" value="NADHX_epimerase"/>
    <property type="match status" value="1"/>
</dbReference>
<keyword evidence="7 17" id="KW-0067">ATP-binding</keyword>
<keyword evidence="6 17" id="KW-0547">Nucleotide-binding</keyword>
<evidence type="ECO:0000256" key="1">
    <source>
        <dbReference type="ARBA" id="ARBA00000013"/>
    </source>
</evidence>
<evidence type="ECO:0000256" key="19">
    <source>
        <dbReference type="PIRNR" id="PIRNR017184"/>
    </source>
</evidence>